<keyword evidence="5" id="KW-1185">Reference proteome</keyword>
<dbReference type="GO" id="GO:0046166">
    <property type="term" value="P:glyceraldehyde-3-phosphate biosynthetic process"/>
    <property type="evidence" value="ECO:0007669"/>
    <property type="project" value="TreeGrafter"/>
</dbReference>
<dbReference type="EC" id="5.3.1.1" evidence="3"/>
<dbReference type="PANTHER" id="PTHR21139">
    <property type="entry name" value="TRIOSEPHOSPHATE ISOMERASE"/>
    <property type="match status" value="1"/>
</dbReference>
<evidence type="ECO:0000313" key="4">
    <source>
        <dbReference type="EMBL" id="OEG23529.1"/>
    </source>
</evidence>
<comment type="catalytic activity">
    <reaction evidence="3">
        <text>D-glyceraldehyde 3-phosphate = dihydroxyacetone phosphate</text>
        <dbReference type="Rhea" id="RHEA:18585"/>
        <dbReference type="ChEBI" id="CHEBI:57642"/>
        <dbReference type="ChEBI" id="CHEBI:59776"/>
        <dbReference type="EC" id="5.3.1.1"/>
    </reaction>
</comment>
<evidence type="ECO:0000256" key="3">
    <source>
        <dbReference type="RuleBase" id="RU363013"/>
    </source>
</evidence>
<keyword evidence="3" id="KW-0324">Glycolysis</keyword>
<comment type="caution">
    <text evidence="4">The sequence shown here is derived from an EMBL/GenBank/DDBJ whole genome shotgun (WGS) entry which is preliminary data.</text>
</comment>
<dbReference type="GO" id="GO:0004807">
    <property type="term" value="F:triose-phosphate isomerase activity"/>
    <property type="evidence" value="ECO:0007669"/>
    <property type="project" value="UniProtKB-EC"/>
</dbReference>
<dbReference type="PROSITE" id="PS51440">
    <property type="entry name" value="TIM_2"/>
    <property type="match status" value="1"/>
</dbReference>
<dbReference type="CDD" id="cd00311">
    <property type="entry name" value="TIM"/>
    <property type="match status" value="1"/>
</dbReference>
<dbReference type="PANTHER" id="PTHR21139:SF42">
    <property type="entry name" value="TRIOSEPHOSPHATE ISOMERASE"/>
    <property type="match status" value="1"/>
</dbReference>
<comment type="pathway">
    <text evidence="3">Carbohydrate degradation; glycolysis; D-glyceraldehyde 3-phosphate from glycerone phosphate: step 1/1.</text>
</comment>
<dbReference type="UniPathway" id="UPA00138"/>
<keyword evidence="3" id="KW-0312">Gluconeogenesis</keyword>
<dbReference type="STRING" id="1131292.BCR24_10860"/>
<dbReference type="Pfam" id="PF00121">
    <property type="entry name" value="TIM"/>
    <property type="match status" value="1"/>
</dbReference>
<accession>A0A1E5HF11</accession>
<dbReference type="Proteomes" id="UP000094469">
    <property type="component" value="Unassembled WGS sequence"/>
</dbReference>
<protein>
    <recommendedName>
        <fullName evidence="3">Triosephosphate isomerase</fullName>
        <ecNumber evidence="3">5.3.1.1</ecNumber>
    </recommendedName>
</protein>
<comment type="pathway">
    <text evidence="3">Carbohydrate biosynthesis; gluconeogenesis.</text>
</comment>
<dbReference type="InterPro" id="IPR035990">
    <property type="entry name" value="TIM_sf"/>
</dbReference>
<keyword evidence="3" id="KW-0963">Cytoplasm</keyword>
<reference evidence="5" key="1">
    <citation type="submission" date="2016-09" db="EMBL/GenBank/DDBJ databases">
        <authorList>
            <person name="Gulvik C.A."/>
        </authorList>
    </citation>
    <scope>NUCLEOTIDE SEQUENCE [LARGE SCALE GENOMIC DNA]</scope>
    <source>
        <strain evidence="5">LMG 26676</strain>
    </source>
</reference>
<dbReference type="OrthoDB" id="9809429at2"/>
<evidence type="ECO:0000256" key="1">
    <source>
        <dbReference type="ARBA" id="ARBA00007422"/>
    </source>
</evidence>
<sequence>MTKRKPIVGISLKMYQNQLKEAQHFAQKISDLTGQVEAVEQFMCPGMGVLYPVSVLLRETNIGLGAQNMAPVAYGAYTGEFSIDSLLDMEGTYVELGHIERRTIFSESDDMINQKVLLALEKNVIPVLCIGESEHSEDYEEIKNLLLKQLFLALNQVPHKQAEKVILAYEPAWAVGKTLAASAVHVHAVHGIIRECLTELYSYETAQKTRIIYGGSVSQENVQLIVSDENVDGVFVGRFGHDPERYANIVKTVKMIKEGKGCLE</sequence>
<name>A0A1E5HF11_9ENTE</name>
<dbReference type="InterPro" id="IPR013785">
    <property type="entry name" value="Aldolase_TIM"/>
</dbReference>
<evidence type="ECO:0000256" key="2">
    <source>
        <dbReference type="ARBA" id="ARBA00023235"/>
    </source>
</evidence>
<dbReference type="GO" id="GO:0006096">
    <property type="term" value="P:glycolytic process"/>
    <property type="evidence" value="ECO:0007669"/>
    <property type="project" value="UniProtKB-UniPathway"/>
</dbReference>
<evidence type="ECO:0000313" key="5">
    <source>
        <dbReference type="Proteomes" id="UP000094469"/>
    </source>
</evidence>
<proteinExistence type="inferred from homology"/>
<dbReference type="UniPathway" id="UPA00109">
    <property type="reaction ID" value="UER00189"/>
</dbReference>
<keyword evidence="2 3" id="KW-0413">Isomerase</keyword>
<dbReference type="GO" id="GO:0019563">
    <property type="term" value="P:glycerol catabolic process"/>
    <property type="evidence" value="ECO:0007669"/>
    <property type="project" value="TreeGrafter"/>
</dbReference>
<dbReference type="AlphaFoldDB" id="A0A1E5HF11"/>
<comment type="subcellular location">
    <subcellularLocation>
        <location evidence="3">Cytoplasm</location>
    </subcellularLocation>
</comment>
<dbReference type="InterPro" id="IPR000652">
    <property type="entry name" value="Triosephosphate_isomerase"/>
</dbReference>
<comment type="similarity">
    <text evidence="1 3">Belongs to the triosephosphate isomerase family.</text>
</comment>
<dbReference type="GO" id="GO:0006094">
    <property type="term" value="P:gluconeogenesis"/>
    <property type="evidence" value="ECO:0007669"/>
    <property type="project" value="UniProtKB-UniPathway"/>
</dbReference>
<dbReference type="GO" id="GO:0005829">
    <property type="term" value="C:cytosol"/>
    <property type="evidence" value="ECO:0007669"/>
    <property type="project" value="TreeGrafter"/>
</dbReference>
<gene>
    <name evidence="4" type="ORF">BCR24_10860</name>
</gene>
<dbReference type="RefSeq" id="WP_069639004.1">
    <property type="nucleotide sequence ID" value="NZ_JAFBEZ010000010.1"/>
</dbReference>
<comment type="subunit">
    <text evidence="3">Homodimer.</text>
</comment>
<dbReference type="Gene3D" id="3.20.20.70">
    <property type="entry name" value="Aldolase class I"/>
    <property type="match status" value="1"/>
</dbReference>
<dbReference type="SUPFAM" id="SSF51351">
    <property type="entry name" value="Triosephosphate isomerase (TIM)"/>
    <property type="match status" value="1"/>
</dbReference>
<dbReference type="EMBL" id="MIKC01000003">
    <property type="protein sequence ID" value="OEG23529.1"/>
    <property type="molecule type" value="Genomic_DNA"/>
</dbReference>
<organism evidence="4 5">
    <name type="scientific">Enterococcus ureilyticus</name>
    <dbReference type="NCBI Taxonomy" id="1131292"/>
    <lineage>
        <taxon>Bacteria</taxon>
        <taxon>Bacillati</taxon>
        <taxon>Bacillota</taxon>
        <taxon>Bacilli</taxon>
        <taxon>Lactobacillales</taxon>
        <taxon>Enterococcaceae</taxon>
        <taxon>Enterococcus</taxon>
    </lineage>
</organism>